<dbReference type="Proteomes" id="UP000318943">
    <property type="component" value="Unassembled WGS sequence"/>
</dbReference>
<evidence type="ECO:0000256" key="2">
    <source>
        <dbReference type="ARBA" id="ARBA00002695"/>
    </source>
</evidence>
<evidence type="ECO:0000256" key="4">
    <source>
        <dbReference type="ARBA" id="ARBA00009869"/>
    </source>
</evidence>
<dbReference type="GO" id="GO:0003861">
    <property type="term" value="F:3-isopropylmalate dehydratase activity"/>
    <property type="evidence" value="ECO:0007669"/>
    <property type="project" value="UniProtKB-UniRule"/>
</dbReference>
<dbReference type="GO" id="GO:0009098">
    <property type="term" value="P:L-leucine biosynthetic process"/>
    <property type="evidence" value="ECO:0007669"/>
    <property type="project" value="UniProtKB-UniRule"/>
</dbReference>
<keyword evidence="11" id="KW-1185">Reference proteome</keyword>
<dbReference type="EMBL" id="VCIZ01000015">
    <property type="protein sequence ID" value="TSP10528.1"/>
    <property type="molecule type" value="Genomic_DNA"/>
</dbReference>
<sequence length="174" mass="18264">MPPAPEFSLPQAGRIWRFGDDVDTDAMAPGSYMKAGIDVLAQHCLAALRPEFPASVRPGDLVVAGNNFGMGSSREQAPQALRHLGVAAVIAPSFAGLFYRNALNLGLPVMVCAQAALLADGTRATLDLDGARIRLEDGTHLACEPMPDFLRALLRAGGLVPHLKARLAARAGNG</sequence>
<evidence type="ECO:0000313" key="11">
    <source>
        <dbReference type="Proteomes" id="UP000318943"/>
    </source>
</evidence>
<reference evidence="10" key="3">
    <citation type="submission" date="2022-05" db="EMBL/GenBank/DDBJ databases">
        <authorList>
            <person name="Kunte H.-J."/>
        </authorList>
    </citation>
    <scope>NUCLEOTIDE SEQUENCE</scope>
    <source>
        <strain evidence="10">G5</strain>
    </source>
</reference>
<evidence type="ECO:0000313" key="12">
    <source>
        <dbReference type="Proteomes" id="UP001056132"/>
    </source>
</evidence>
<keyword evidence="7" id="KW-0028">Amino-acid biosynthesis</keyword>
<dbReference type="Proteomes" id="UP001056132">
    <property type="component" value="Chromosome 2"/>
</dbReference>
<feature type="domain" description="Aconitase A/isopropylmalate dehydratase small subunit swivel" evidence="8">
    <location>
        <begin position="60"/>
        <end position="107"/>
    </location>
</feature>
<comment type="pathway">
    <text evidence="3 7">Amino-acid biosynthesis; L-leucine biosynthesis; L-leucine from 3-methyl-2-oxobutanoate: step 2/4.</text>
</comment>
<protein>
    <recommendedName>
        <fullName evidence="7">3-isopropylmalate dehydratase small subunit</fullName>
        <ecNumber evidence="7">4.2.1.33</ecNumber>
    </recommendedName>
    <alternativeName>
        <fullName evidence="7">Alpha-IPM isomerase</fullName>
        <shortName evidence="7">IPMI</shortName>
    </alternativeName>
    <alternativeName>
        <fullName evidence="7">Isopropylmalate isomerase</fullName>
    </alternativeName>
</protein>
<keyword evidence="7" id="KW-0432">Leucine biosynthesis</keyword>
<evidence type="ECO:0000313" key="9">
    <source>
        <dbReference type="EMBL" id="TSP10528.1"/>
    </source>
</evidence>
<dbReference type="PANTHER" id="PTHR43345:SF2">
    <property type="entry name" value="3-ISOPROPYLMALATE DEHYDRATASE SMALL SUBUNIT 1"/>
    <property type="match status" value="1"/>
</dbReference>
<name>A0AAE9L4P1_9BURK</name>
<dbReference type="PANTHER" id="PTHR43345">
    <property type="entry name" value="3-ISOPROPYLMALATE DEHYDRATASE SMALL SUBUNIT 2-RELATED-RELATED"/>
    <property type="match status" value="1"/>
</dbReference>
<dbReference type="InterPro" id="IPR011827">
    <property type="entry name" value="LeuD_type2/HacB/DmdB"/>
</dbReference>
<evidence type="ECO:0000256" key="1">
    <source>
        <dbReference type="ARBA" id="ARBA00000491"/>
    </source>
</evidence>
<proteinExistence type="inferred from homology"/>
<evidence type="ECO:0000256" key="6">
    <source>
        <dbReference type="ARBA" id="ARBA00023239"/>
    </source>
</evidence>
<dbReference type="InterPro" id="IPR033940">
    <property type="entry name" value="IPMI_Swivel"/>
</dbReference>
<dbReference type="KEGG" id="ccam:M5D45_18010"/>
<comment type="function">
    <text evidence="2 7">Catalyzes the isomerization between 2-isopropylmalate and 3-isopropylmalate, via the formation of 2-isopropylmaleate.</text>
</comment>
<dbReference type="AlphaFoldDB" id="A0AAE9L4P1"/>
<comment type="subunit">
    <text evidence="5 7">Heterodimer of LeuC and LeuD.</text>
</comment>
<dbReference type="Gene3D" id="3.20.19.10">
    <property type="entry name" value="Aconitase, domain 4"/>
    <property type="match status" value="1"/>
</dbReference>
<dbReference type="RefSeq" id="WP_144201120.1">
    <property type="nucleotide sequence ID" value="NZ_CAJPVH010000090.1"/>
</dbReference>
<dbReference type="InterPro" id="IPR000573">
    <property type="entry name" value="AconitaseA/IPMdHydase_ssu_swvl"/>
</dbReference>
<organism evidence="10 12">
    <name type="scientific">Cupriavidus campinensis</name>
    <dbReference type="NCBI Taxonomy" id="151783"/>
    <lineage>
        <taxon>Bacteria</taxon>
        <taxon>Pseudomonadati</taxon>
        <taxon>Pseudomonadota</taxon>
        <taxon>Betaproteobacteria</taxon>
        <taxon>Burkholderiales</taxon>
        <taxon>Burkholderiaceae</taxon>
        <taxon>Cupriavidus</taxon>
    </lineage>
</organism>
<comment type="similarity">
    <text evidence="4 7">Belongs to the LeuD family. LeuD type 2 subfamily.</text>
</comment>
<reference evidence="9 11" key="1">
    <citation type="submission" date="2019-05" db="EMBL/GenBank/DDBJ databases">
        <title>Whole genome sequence analysis of Cupriavidus campinensis S14E4C strain.</title>
        <authorList>
            <person name="Abbaszade G."/>
            <person name="Szabo A."/>
            <person name="Toumi M."/>
            <person name="Toth E."/>
        </authorList>
    </citation>
    <scope>NUCLEOTIDE SEQUENCE [LARGE SCALE GENOMIC DNA]</scope>
    <source>
        <strain evidence="9 11">S14E4C</strain>
    </source>
</reference>
<dbReference type="NCBIfam" id="TIGR02087">
    <property type="entry name" value="LEUD_arch"/>
    <property type="match status" value="1"/>
</dbReference>
<comment type="catalytic activity">
    <reaction evidence="1 7">
        <text>(2R,3S)-3-isopropylmalate = (2S)-2-isopropylmalate</text>
        <dbReference type="Rhea" id="RHEA:32287"/>
        <dbReference type="ChEBI" id="CHEBI:1178"/>
        <dbReference type="ChEBI" id="CHEBI:35121"/>
        <dbReference type="EC" id="4.2.1.33"/>
    </reaction>
</comment>
<dbReference type="HAMAP" id="MF_01032">
    <property type="entry name" value="LeuD_type2"/>
    <property type="match status" value="1"/>
</dbReference>
<dbReference type="CDD" id="cd01577">
    <property type="entry name" value="IPMI_Swivel"/>
    <property type="match status" value="1"/>
</dbReference>
<keyword evidence="7" id="KW-0100">Branched-chain amino acid biosynthesis</keyword>
<dbReference type="InterPro" id="IPR015928">
    <property type="entry name" value="Aconitase/3IPM_dehydase_swvl"/>
</dbReference>
<dbReference type="Pfam" id="PF00694">
    <property type="entry name" value="Aconitase_C"/>
    <property type="match status" value="1"/>
</dbReference>
<dbReference type="EC" id="4.2.1.33" evidence="7"/>
<reference evidence="10" key="2">
    <citation type="journal article" date="2022" name="Microbiol. Resour. Announc.">
        <title>Genome Sequence of Cupriavidus campinensis Strain G5, a Member of a Bacterial Consortium Capable of Polyethylene Degradation.</title>
        <authorList>
            <person name="Schneider B."/>
            <person name="Pfeiffer F."/>
            <person name="Dyall-Smith M."/>
            <person name="Kunte H.J."/>
        </authorList>
    </citation>
    <scope>NUCLEOTIDE SEQUENCE</scope>
    <source>
        <strain evidence="10">G5</strain>
    </source>
</reference>
<dbReference type="InterPro" id="IPR050075">
    <property type="entry name" value="LeuD"/>
</dbReference>
<evidence type="ECO:0000256" key="5">
    <source>
        <dbReference type="ARBA" id="ARBA00011271"/>
    </source>
</evidence>
<dbReference type="SUPFAM" id="SSF52016">
    <property type="entry name" value="LeuD/IlvD-like"/>
    <property type="match status" value="1"/>
</dbReference>
<gene>
    <name evidence="7" type="primary">leuD</name>
    <name evidence="9" type="ORF">FGG12_22390</name>
    <name evidence="10" type="ORF">M5D45_18010</name>
</gene>
<accession>A0AAE9L4P1</accession>
<evidence type="ECO:0000259" key="8">
    <source>
        <dbReference type="Pfam" id="PF00694"/>
    </source>
</evidence>
<evidence type="ECO:0000256" key="7">
    <source>
        <dbReference type="HAMAP-Rule" id="MF_01032"/>
    </source>
</evidence>
<evidence type="ECO:0000313" key="10">
    <source>
        <dbReference type="EMBL" id="URF07123.1"/>
    </source>
</evidence>
<evidence type="ECO:0000256" key="3">
    <source>
        <dbReference type="ARBA" id="ARBA00004729"/>
    </source>
</evidence>
<dbReference type="EMBL" id="CP097331">
    <property type="protein sequence ID" value="URF07123.1"/>
    <property type="molecule type" value="Genomic_DNA"/>
</dbReference>
<keyword evidence="6 7" id="KW-0456">Lyase</keyword>